<dbReference type="Proteomes" id="UP000181998">
    <property type="component" value="Unassembled WGS sequence"/>
</dbReference>
<feature type="transmembrane region" description="Helical" evidence="1">
    <location>
        <begin position="6"/>
        <end position="24"/>
    </location>
</feature>
<evidence type="ECO:0000256" key="1">
    <source>
        <dbReference type="SAM" id="Phobius"/>
    </source>
</evidence>
<keyword evidence="1" id="KW-0812">Transmembrane</keyword>
<protein>
    <submittedName>
        <fullName evidence="2">Uncharacterized protein</fullName>
    </submittedName>
</protein>
<sequence>MFMRYLIIGIIIGEVILLISAYNMHTKISEIDITNLHETNPTEIVINEVVDLHGD</sequence>
<evidence type="ECO:0000313" key="3">
    <source>
        <dbReference type="Proteomes" id="UP000181998"/>
    </source>
</evidence>
<dbReference type="AlphaFoldDB" id="A0A1H9F553"/>
<gene>
    <name evidence="2" type="ORF">SAMN05421510_103811</name>
</gene>
<reference evidence="2 3" key="1">
    <citation type="submission" date="2016-10" db="EMBL/GenBank/DDBJ databases">
        <authorList>
            <person name="de Groot N.N."/>
        </authorList>
    </citation>
    <scope>NUCLEOTIDE SEQUENCE [LARGE SCALE GENOMIC DNA]</scope>
    <source>
        <strain evidence="2 3">Nm9</strain>
    </source>
</reference>
<organism evidence="2 3">
    <name type="scientific">Nitrosomonas ureae</name>
    <dbReference type="NCBI Taxonomy" id="44577"/>
    <lineage>
        <taxon>Bacteria</taxon>
        <taxon>Pseudomonadati</taxon>
        <taxon>Pseudomonadota</taxon>
        <taxon>Betaproteobacteria</taxon>
        <taxon>Nitrosomonadales</taxon>
        <taxon>Nitrosomonadaceae</taxon>
        <taxon>Nitrosomonas</taxon>
    </lineage>
</organism>
<keyword evidence="1" id="KW-1133">Transmembrane helix</keyword>
<name>A0A1H9F553_9PROT</name>
<evidence type="ECO:0000313" key="2">
    <source>
        <dbReference type="EMBL" id="SEQ32388.1"/>
    </source>
</evidence>
<keyword evidence="1" id="KW-0472">Membrane</keyword>
<accession>A0A1H9F553</accession>
<proteinExistence type="predicted"/>
<dbReference type="EMBL" id="FOFX01000038">
    <property type="protein sequence ID" value="SEQ32388.1"/>
    <property type="molecule type" value="Genomic_DNA"/>
</dbReference>